<dbReference type="EMBL" id="CAJEWE010000004">
    <property type="protein sequence ID" value="CAD2072159.1"/>
    <property type="molecule type" value="Genomic_DNA"/>
</dbReference>
<evidence type="ECO:0000256" key="1">
    <source>
        <dbReference type="SAM" id="Phobius"/>
    </source>
</evidence>
<dbReference type="RefSeq" id="WP_186084602.1">
    <property type="nucleotide sequence ID" value="NZ_BMDB01000003.1"/>
</dbReference>
<keyword evidence="1" id="KW-0812">Transmembrane</keyword>
<evidence type="ECO:0000313" key="4">
    <source>
        <dbReference type="Proteomes" id="UP000521032"/>
    </source>
</evidence>
<name>A0A6V7R418_9BACL</name>
<feature type="transmembrane region" description="Helical" evidence="1">
    <location>
        <begin position="12"/>
        <end position="37"/>
    </location>
</feature>
<evidence type="ECO:0000313" key="3">
    <source>
        <dbReference type="EMBL" id="CAD2072159.1"/>
    </source>
</evidence>
<dbReference type="Pfam" id="PF03703">
    <property type="entry name" value="bPH_2"/>
    <property type="match status" value="1"/>
</dbReference>
<comment type="caution">
    <text evidence="3">The sequence shown here is derived from an EMBL/GenBank/DDBJ whole genome shotgun (WGS) entry which is preliminary data.</text>
</comment>
<dbReference type="AlphaFoldDB" id="A0A6V7R418"/>
<reference evidence="3 4" key="1">
    <citation type="submission" date="2020-07" db="EMBL/GenBank/DDBJ databases">
        <authorList>
            <person name="Criscuolo A."/>
        </authorList>
    </citation>
    <scope>NUCLEOTIDE SEQUENCE [LARGE SCALE GENOMIC DNA]</scope>
    <source>
        <strain evidence="4">CIP 111030</strain>
    </source>
</reference>
<dbReference type="PANTHER" id="PTHR34473">
    <property type="entry name" value="UPF0699 TRANSMEMBRANE PROTEIN YDBS"/>
    <property type="match status" value="1"/>
</dbReference>
<protein>
    <submittedName>
        <fullName evidence="3">Bacterial membrane flanked domain protein</fullName>
    </submittedName>
</protein>
<gene>
    <name evidence="3" type="ORF">JEOSCH030_00172</name>
</gene>
<feature type="transmembrane region" description="Helical" evidence="1">
    <location>
        <begin position="43"/>
        <end position="62"/>
    </location>
</feature>
<keyword evidence="1" id="KW-1133">Transmembrane helix</keyword>
<accession>A0A6V7R418</accession>
<dbReference type="Proteomes" id="UP000521032">
    <property type="component" value="Unassembled WGS sequence"/>
</dbReference>
<evidence type="ECO:0000259" key="2">
    <source>
        <dbReference type="Pfam" id="PF03703"/>
    </source>
</evidence>
<organism evidence="3 4">
    <name type="scientific">Phocicoccus schoeneichii</name>
    <dbReference type="NCBI Taxonomy" id="1812261"/>
    <lineage>
        <taxon>Bacteria</taxon>
        <taxon>Bacillati</taxon>
        <taxon>Bacillota</taxon>
        <taxon>Bacilli</taxon>
        <taxon>Bacillales</taxon>
        <taxon>Salinicoccaceae</taxon>
        <taxon>Phocicoccus</taxon>
    </lineage>
</organism>
<keyword evidence="4" id="KW-1185">Reference proteome</keyword>
<dbReference type="PANTHER" id="PTHR34473:SF2">
    <property type="entry name" value="UPF0699 TRANSMEMBRANE PROTEIN YDBT"/>
    <property type="match status" value="1"/>
</dbReference>
<proteinExistence type="predicted"/>
<feature type="domain" description="YdbS-like PH" evidence="2">
    <location>
        <begin position="70"/>
        <end position="143"/>
    </location>
</feature>
<dbReference type="InterPro" id="IPR005182">
    <property type="entry name" value="YdbS-like_PH"/>
</dbReference>
<keyword evidence="1" id="KW-0472">Membrane</keyword>
<sequence length="155" mass="18156">MIRLSDDVKKYLRLRSIITFVIVLIFYLIIASIAIYFDFYKEWVIIGLGFLVLIHLIVFVFIRPVFYQKVTKYQIFNTRLVTVQGFIIVEHKMLPLKRVQGVEVSHGIISRRYNLAKLTVTTAGTSFNLPPLKIDEAYQLQSQMIELVKEEFTHV</sequence>